<proteinExistence type="predicted"/>
<dbReference type="AlphaFoldDB" id="A0A137SSX8"/>
<dbReference type="PATRIC" id="fig|28125.4.peg.1709"/>
<evidence type="ECO:0000313" key="2">
    <source>
        <dbReference type="Proteomes" id="UP000070093"/>
    </source>
</evidence>
<dbReference type="EMBL" id="LTAG01000103">
    <property type="protein sequence ID" value="KXO15493.1"/>
    <property type="molecule type" value="Genomic_DNA"/>
</dbReference>
<protein>
    <submittedName>
        <fullName evidence="1">Uncharacterized protein</fullName>
    </submittedName>
</protein>
<name>A0A137SSX8_9BACT</name>
<sequence length="42" mass="4875">MSYAARLRFCSIKPLLLQRAEKTPKSFFLDKKNAMPQMPVMS</sequence>
<organism evidence="1 2">
    <name type="scientific">Prevotella bivia</name>
    <dbReference type="NCBI Taxonomy" id="28125"/>
    <lineage>
        <taxon>Bacteria</taxon>
        <taxon>Pseudomonadati</taxon>
        <taxon>Bacteroidota</taxon>
        <taxon>Bacteroidia</taxon>
        <taxon>Bacteroidales</taxon>
        <taxon>Prevotellaceae</taxon>
        <taxon>Prevotella</taxon>
    </lineage>
</organism>
<reference evidence="1 2" key="1">
    <citation type="submission" date="2016-02" db="EMBL/GenBank/DDBJ databases">
        <authorList>
            <person name="Wen L."/>
            <person name="He K."/>
            <person name="Yang H."/>
        </authorList>
    </citation>
    <scope>NUCLEOTIDE SEQUENCE [LARGE SCALE GENOMIC DNA]</scope>
    <source>
        <strain evidence="1 2">GED7880</strain>
    </source>
</reference>
<accession>A0A137SSX8</accession>
<dbReference type="STRING" id="28125.HMPREF3202_01720"/>
<evidence type="ECO:0000313" key="1">
    <source>
        <dbReference type="EMBL" id="KXO15493.1"/>
    </source>
</evidence>
<comment type="caution">
    <text evidence="1">The sequence shown here is derived from an EMBL/GenBank/DDBJ whole genome shotgun (WGS) entry which is preliminary data.</text>
</comment>
<dbReference type="Proteomes" id="UP000070093">
    <property type="component" value="Unassembled WGS sequence"/>
</dbReference>
<gene>
    <name evidence="1" type="ORF">HMPREF3202_01720</name>
</gene>